<name>A0AAD1ZBV6_9LAMI</name>
<sequence>MGSSVPQFEELNQYPESTSSSSKILPILGPKLESIDEHSPYLQPLPTPIYAMTFTSFMSSSKMLSPILITAPLFLSKNSETQLSNFTIPAQRARQYIRGALPI</sequence>
<protein>
    <submittedName>
        <fullName evidence="2">Uncharacterized protein</fullName>
    </submittedName>
</protein>
<dbReference type="AlphaFoldDB" id="A0AAD1ZBV6"/>
<proteinExistence type="predicted"/>
<accession>A0AAD1ZBV6</accession>
<dbReference type="Proteomes" id="UP000834106">
    <property type="component" value="Chromosome 8"/>
</dbReference>
<organism evidence="2 3">
    <name type="scientific">Fraxinus pennsylvanica</name>
    <dbReference type="NCBI Taxonomy" id="56036"/>
    <lineage>
        <taxon>Eukaryota</taxon>
        <taxon>Viridiplantae</taxon>
        <taxon>Streptophyta</taxon>
        <taxon>Embryophyta</taxon>
        <taxon>Tracheophyta</taxon>
        <taxon>Spermatophyta</taxon>
        <taxon>Magnoliopsida</taxon>
        <taxon>eudicotyledons</taxon>
        <taxon>Gunneridae</taxon>
        <taxon>Pentapetalae</taxon>
        <taxon>asterids</taxon>
        <taxon>lamiids</taxon>
        <taxon>Lamiales</taxon>
        <taxon>Oleaceae</taxon>
        <taxon>Oleeae</taxon>
        <taxon>Fraxinus</taxon>
    </lineage>
</organism>
<evidence type="ECO:0000256" key="1">
    <source>
        <dbReference type="SAM" id="MobiDB-lite"/>
    </source>
</evidence>
<evidence type="ECO:0000313" key="2">
    <source>
        <dbReference type="EMBL" id="CAI9766951.1"/>
    </source>
</evidence>
<feature type="compositionally biased region" description="Polar residues" evidence="1">
    <location>
        <begin position="14"/>
        <end position="23"/>
    </location>
</feature>
<feature type="region of interest" description="Disordered" evidence="1">
    <location>
        <begin position="1"/>
        <end position="24"/>
    </location>
</feature>
<evidence type="ECO:0000313" key="3">
    <source>
        <dbReference type="Proteomes" id="UP000834106"/>
    </source>
</evidence>
<gene>
    <name evidence="2" type="ORF">FPE_LOCUS14381</name>
</gene>
<keyword evidence="3" id="KW-1185">Reference proteome</keyword>
<reference evidence="2" key="1">
    <citation type="submission" date="2023-05" db="EMBL/GenBank/DDBJ databases">
        <authorList>
            <person name="Huff M."/>
        </authorList>
    </citation>
    <scope>NUCLEOTIDE SEQUENCE</scope>
</reference>
<dbReference type="EMBL" id="OU503043">
    <property type="protein sequence ID" value="CAI9766951.1"/>
    <property type="molecule type" value="Genomic_DNA"/>
</dbReference>